<keyword evidence="6 8" id="KW-0472">Membrane</keyword>
<dbReference type="PATRIC" id="fig|1072256.5.peg.1548"/>
<dbReference type="RefSeq" id="WP_201775030.1">
    <property type="nucleotide sequence ID" value="NZ_CP011546.1"/>
</dbReference>
<dbReference type="InterPro" id="IPR005115">
    <property type="entry name" value="Gly_transporter"/>
</dbReference>
<comment type="subcellular location">
    <subcellularLocation>
        <location evidence="1">Cell membrane</location>
        <topology evidence="1">Multi-pass membrane protein</topology>
    </subcellularLocation>
</comment>
<sequence>MNVQDVDPLIQTLYRVFDVAGVFIMGIIGGTIARQRGFDIVGFLFIALFSALGGGMIRDVLINRGTVAAMATPEYLILAFAGALVARLVYFKGTTWERFQFHGDAIISSLWAATGCIKAVSYGLPVLACIMMGVFTAVGGGMIRDVVTGGIPSVFGSNQPTVIPAVACTTTVLIANHFDVLAIGVIVGPLLSFGLTVYGYWTGWRLNADSEWAPVNRAVSKMERESRKIAREVEPRRLRAWRHQMMERALERRRDRGQVPVDTSAVDEVVEAIEREELAREQSSGVGFDFGGDSYDNYDADTQRDHAGEEFQEPSTPSSRTLEDLIDLVLTDELLTDELLDRLANKNNKPKD</sequence>
<feature type="transmembrane region" description="Helical" evidence="8">
    <location>
        <begin position="180"/>
        <end position="201"/>
    </location>
</feature>
<dbReference type="STRING" id="1072256.CUTER_07835"/>
<evidence type="ECO:0000313" key="11">
    <source>
        <dbReference type="Proteomes" id="UP000035548"/>
    </source>
</evidence>
<keyword evidence="5 8" id="KW-1133">Transmembrane helix</keyword>
<keyword evidence="4 8" id="KW-0812">Transmembrane</keyword>
<accession>A0A0G3HE16</accession>
<evidence type="ECO:0000256" key="8">
    <source>
        <dbReference type="SAM" id="Phobius"/>
    </source>
</evidence>
<comment type="similarity">
    <text evidence="2">Belongs to the UPF0126 family.</text>
</comment>
<dbReference type="KEGG" id="cut:CUTER_07835"/>
<evidence type="ECO:0000256" key="6">
    <source>
        <dbReference type="ARBA" id="ARBA00023136"/>
    </source>
</evidence>
<protein>
    <submittedName>
        <fullName evidence="10">Putative membrane protein</fullName>
    </submittedName>
</protein>
<dbReference type="GO" id="GO:0005886">
    <property type="term" value="C:plasma membrane"/>
    <property type="evidence" value="ECO:0007669"/>
    <property type="project" value="UniProtKB-SubCell"/>
</dbReference>
<keyword evidence="11" id="KW-1185">Reference proteome</keyword>
<feature type="domain" description="Glycine transporter" evidence="9">
    <location>
        <begin position="16"/>
        <end position="88"/>
    </location>
</feature>
<feature type="compositionally biased region" description="Low complexity" evidence="7">
    <location>
        <begin position="284"/>
        <end position="294"/>
    </location>
</feature>
<evidence type="ECO:0000256" key="7">
    <source>
        <dbReference type="SAM" id="MobiDB-lite"/>
    </source>
</evidence>
<evidence type="ECO:0000256" key="1">
    <source>
        <dbReference type="ARBA" id="ARBA00004651"/>
    </source>
</evidence>
<evidence type="ECO:0000259" key="9">
    <source>
        <dbReference type="Pfam" id="PF03458"/>
    </source>
</evidence>
<evidence type="ECO:0000256" key="4">
    <source>
        <dbReference type="ARBA" id="ARBA00022692"/>
    </source>
</evidence>
<feature type="transmembrane region" description="Helical" evidence="8">
    <location>
        <begin position="110"/>
        <end position="135"/>
    </location>
</feature>
<reference evidence="11" key="2">
    <citation type="submission" date="2015-05" db="EMBL/GenBank/DDBJ databases">
        <title>Complete genome sequence of Corynebacterium uterequi DSM 45634, isolated from the uterus of a maiden mare.</title>
        <authorList>
            <person name="Ruckert C."/>
            <person name="Albersmeier A."/>
            <person name="Winkler A."/>
            <person name="Tauch A."/>
        </authorList>
    </citation>
    <scope>NUCLEOTIDE SEQUENCE [LARGE SCALE GENOMIC DNA]</scope>
    <source>
        <strain evidence="11">DSM 45634</strain>
    </source>
</reference>
<feature type="transmembrane region" description="Helical" evidence="8">
    <location>
        <begin position="67"/>
        <end position="90"/>
    </location>
</feature>
<feature type="region of interest" description="Disordered" evidence="7">
    <location>
        <begin position="284"/>
        <end position="323"/>
    </location>
</feature>
<dbReference type="Proteomes" id="UP000035548">
    <property type="component" value="Chromosome"/>
</dbReference>
<evidence type="ECO:0000256" key="5">
    <source>
        <dbReference type="ARBA" id="ARBA00022989"/>
    </source>
</evidence>
<reference evidence="10 11" key="1">
    <citation type="journal article" date="2015" name="Genome Announc.">
        <title>Virulence Factor Genes Detected in the Complete Genome Sequence of Corynebacterium uterequi DSM 45634, Isolated from the Uterus of a Maiden Mare.</title>
        <authorList>
            <person name="Ruckert C."/>
            <person name="Kriete M."/>
            <person name="Jaenicke S."/>
            <person name="Winkler A."/>
            <person name="Tauch A."/>
        </authorList>
    </citation>
    <scope>NUCLEOTIDE SEQUENCE [LARGE SCALE GENOMIC DNA]</scope>
    <source>
        <strain evidence="10 11">DSM 45634</strain>
    </source>
</reference>
<evidence type="ECO:0000256" key="2">
    <source>
        <dbReference type="ARBA" id="ARBA00008193"/>
    </source>
</evidence>
<dbReference type="Pfam" id="PF03458">
    <property type="entry name" value="Gly_transporter"/>
    <property type="match status" value="2"/>
</dbReference>
<evidence type="ECO:0000313" key="10">
    <source>
        <dbReference type="EMBL" id="AKK11554.1"/>
    </source>
</evidence>
<evidence type="ECO:0000256" key="3">
    <source>
        <dbReference type="ARBA" id="ARBA00022475"/>
    </source>
</evidence>
<dbReference type="AlphaFoldDB" id="A0A0G3HE16"/>
<proteinExistence type="inferred from homology"/>
<dbReference type="PANTHER" id="PTHR30506:SF3">
    <property type="entry name" value="UPF0126 INNER MEMBRANE PROTEIN YADS-RELATED"/>
    <property type="match status" value="1"/>
</dbReference>
<feature type="transmembrane region" description="Helical" evidence="8">
    <location>
        <begin position="12"/>
        <end position="33"/>
    </location>
</feature>
<dbReference type="EMBL" id="CP011546">
    <property type="protein sequence ID" value="AKK11554.1"/>
    <property type="molecule type" value="Genomic_DNA"/>
</dbReference>
<keyword evidence="3" id="KW-1003">Cell membrane</keyword>
<feature type="transmembrane region" description="Helical" evidence="8">
    <location>
        <begin position="40"/>
        <end position="61"/>
    </location>
</feature>
<organism evidence="10 11">
    <name type="scientific">Corynebacterium uterequi</name>
    <dbReference type="NCBI Taxonomy" id="1072256"/>
    <lineage>
        <taxon>Bacteria</taxon>
        <taxon>Bacillati</taxon>
        <taxon>Actinomycetota</taxon>
        <taxon>Actinomycetes</taxon>
        <taxon>Mycobacteriales</taxon>
        <taxon>Corynebacteriaceae</taxon>
        <taxon>Corynebacterium</taxon>
    </lineage>
</organism>
<gene>
    <name evidence="10" type="ORF">CUTER_07835</name>
</gene>
<dbReference type="PANTHER" id="PTHR30506">
    <property type="entry name" value="INNER MEMBRANE PROTEIN"/>
    <property type="match status" value="1"/>
</dbReference>
<feature type="domain" description="Glycine transporter" evidence="9">
    <location>
        <begin position="104"/>
        <end position="174"/>
    </location>
</feature>
<name>A0A0G3HE16_9CORY</name>